<accession>A0AAJ6YH65</accession>
<dbReference type="GeneID" id="105362286"/>
<keyword evidence="5" id="KW-0325">Glycoprotein</keyword>
<gene>
    <name evidence="8" type="primary">LOC105362286</name>
</gene>
<name>A0AAJ6YH65_9HYME</name>
<organism evidence="7 8">
    <name type="scientific">Ceratosolen solmsi marchali</name>
    <dbReference type="NCBI Taxonomy" id="326594"/>
    <lineage>
        <taxon>Eukaryota</taxon>
        <taxon>Metazoa</taxon>
        <taxon>Ecdysozoa</taxon>
        <taxon>Arthropoda</taxon>
        <taxon>Hexapoda</taxon>
        <taxon>Insecta</taxon>
        <taxon>Pterygota</taxon>
        <taxon>Neoptera</taxon>
        <taxon>Endopterygota</taxon>
        <taxon>Hymenoptera</taxon>
        <taxon>Apocrita</taxon>
        <taxon>Proctotrupomorpha</taxon>
        <taxon>Chalcidoidea</taxon>
        <taxon>Agaonidae</taxon>
        <taxon>Agaoninae</taxon>
        <taxon>Ceratosolen</taxon>
    </lineage>
</organism>
<dbReference type="InterPro" id="IPR029058">
    <property type="entry name" value="AB_hydrolase_fold"/>
</dbReference>
<dbReference type="PANTHER" id="PTHR11010">
    <property type="entry name" value="PROTEASE S28 PRO-X CARBOXYPEPTIDASE-RELATED"/>
    <property type="match status" value="1"/>
</dbReference>
<evidence type="ECO:0000313" key="7">
    <source>
        <dbReference type="Proteomes" id="UP000695007"/>
    </source>
</evidence>
<evidence type="ECO:0000256" key="2">
    <source>
        <dbReference type="ARBA" id="ARBA00022670"/>
    </source>
</evidence>
<dbReference type="KEGG" id="csol:105362286"/>
<dbReference type="GO" id="GO:0008239">
    <property type="term" value="F:dipeptidyl-peptidase activity"/>
    <property type="evidence" value="ECO:0007669"/>
    <property type="project" value="TreeGrafter"/>
</dbReference>
<comment type="similarity">
    <text evidence="1">Belongs to the peptidase S28 family.</text>
</comment>
<feature type="chain" id="PRO_5042486062" evidence="6">
    <location>
        <begin position="23"/>
        <end position="476"/>
    </location>
</feature>
<feature type="signal peptide" evidence="6">
    <location>
        <begin position="1"/>
        <end position="22"/>
    </location>
</feature>
<keyword evidence="2" id="KW-0645">Protease</keyword>
<dbReference type="GO" id="GO:0070008">
    <property type="term" value="F:serine-type exopeptidase activity"/>
    <property type="evidence" value="ECO:0007669"/>
    <property type="project" value="InterPro"/>
</dbReference>
<evidence type="ECO:0000256" key="3">
    <source>
        <dbReference type="ARBA" id="ARBA00022729"/>
    </source>
</evidence>
<evidence type="ECO:0000313" key="8">
    <source>
        <dbReference type="RefSeq" id="XP_011497996.1"/>
    </source>
</evidence>
<dbReference type="RefSeq" id="XP_011497996.1">
    <property type="nucleotide sequence ID" value="XM_011499694.1"/>
</dbReference>
<evidence type="ECO:0000256" key="6">
    <source>
        <dbReference type="SAM" id="SignalP"/>
    </source>
</evidence>
<keyword evidence="3 6" id="KW-0732">Signal</keyword>
<dbReference type="AlphaFoldDB" id="A0AAJ6YH65"/>
<dbReference type="Pfam" id="PF05577">
    <property type="entry name" value="Peptidase_S28"/>
    <property type="match status" value="1"/>
</dbReference>
<evidence type="ECO:0000256" key="5">
    <source>
        <dbReference type="ARBA" id="ARBA00023180"/>
    </source>
</evidence>
<keyword evidence="7" id="KW-1185">Reference proteome</keyword>
<evidence type="ECO:0000256" key="4">
    <source>
        <dbReference type="ARBA" id="ARBA00022801"/>
    </source>
</evidence>
<dbReference type="SUPFAM" id="SSF53474">
    <property type="entry name" value="alpha/beta-Hydrolases"/>
    <property type="match status" value="1"/>
</dbReference>
<sequence>MKMKTNWLCIHIVLMLFASVYAVGFYGLHFKGLEEPAWIGTRILDQKWMQQPIDHFNHRDNRTWLMRYYEEDKYFNGSGPIFIMLGGEWTINPGFLQSGLMHSLAKQHGALMFYTEHRYYGNSKPTQDISSDNMQYLNVDQALADVAYFIDNRKIQMNISNSKVIVFGGSYAGNMAAWIRTKYPHLIQGAVASSAPVYAKADFYAYYEVVTASLKRHDAQCATDVQTAFDQTEKLLASKGGPKKIRELFNLCENPNVKSTNDISYLMNFLSEIFASNVQYNKIVNGKSKISILCDTMTNASIGKPIERLAHLVNKEGDCIDVSYLEFVKKMRNDSWSSNPMKQWYFQTCHEFGYYQTSNSNQSVFGTLFHLDFFVNICTDVYGDYYENHLLENGIRRTNIMYGGIIPDVRNIIFVNGDVDPWHALSILHDINEFSPAILIHGSSHCQDLQSDDNEDVPELRAARERIKNIVSIWLQ</sequence>
<dbReference type="Gene3D" id="3.40.50.1820">
    <property type="entry name" value="alpha/beta hydrolase"/>
    <property type="match status" value="1"/>
</dbReference>
<proteinExistence type="inferred from homology"/>
<dbReference type="GO" id="GO:0006508">
    <property type="term" value="P:proteolysis"/>
    <property type="evidence" value="ECO:0007669"/>
    <property type="project" value="UniProtKB-KW"/>
</dbReference>
<protein>
    <submittedName>
        <fullName evidence="8">Thymus-specific serine protease-like</fullName>
    </submittedName>
</protein>
<reference evidence="8" key="1">
    <citation type="submission" date="2025-08" db="UniProtKB">
        <authorList>
            <consortium name="RefSeq"/>
        </authorList>
    </citation>
    <scope>IDENTIFICATION</scope>
</reference>
<evidence type="ECO:0000256" key="1">
    <source>
        <dbReference type="ARBA" id="ARBA00011079"/>
    </source>
</evidence>
<dbReference type="Gene3D" id="1.20.120.980">
    <property type="entry name" value="Serine carboxypeptidase S28, SKS domain"/>
    <property type="match status" value="1"/>
</dbReference>
<keyword evidence="4" id="KW-0378">Hydrolase</keyword>
<dbReference type="PANTHER" id="PTHR11010:SF5">
    <property type="entry name" value="RE36938P-RELATED"/>
    <property type="match status" value="1"/>
</dbReference>
<dbReference type="InterPro" id="IPR008758">
    <property type="entry name" value="Peptidase_S28"/>
</dbReference>
<dbReference type="InterPro" id="IPR042269">
    <property type="entry name" value="Ser_carbopepase_S28_SKS"/>
</dbReference>
<dbReference type="Proteomes" id="UP000695007">
    <property type="component" value="Unplaced"/>
</dbReference>